<organism evidence="1 2">
    <name type="scientific">Caerostris extrusa</name>
    <name type="common">Bark spider</name>
    <name type="synonym">Caerostris bankana</name>
    <dbReference type="NCBI Taxonomy" id="172846"/>
    <lineage>
        <taxon>Eukaryota</taxon>
        <taxon>Metazoa</taxon>
        <taxon>Ecdysozoa</taxon>
        <taxon>Arthropoda</taxon>
        <taxon>Chelicerata</taxon>
        <taxon>Arachnida</taxon>
        <taxon>Araneae</taxon>
        <taxon>Araneomorphae</taxon>
        <taxon>Entelegynae</taxon>
        <taxon>Araneoidea</taxon>
        <taxon>Araneidae</taxon>
        <taxon>Caerostris</taxon>
    </lineage>
</organism>
<comment type="caution">
    <text evidence="1">The sequence shown here is derived from an EMBL/GenBank/DDBJ whole genome shotgun (WGS) entry which is preliminary data.</text>
</comment>
<evidence type="ECO:0000313" key="1">
    <source>
        <dbReference type="EMBL" id="GIY04870.1"/>
    </source>
</evidence>
<dbReference type="Proteomes" id="UP001054945">
    <property type="component" value="Unassembled WGS sequence"/>
</dbReference>
<proteinExistence type="predicted"/>
<accession>A0AAV4Q720</accession>
<gene>
    <name evidence="1" type="ORF">CEXT_400351</name>
</gene>
<dbReference type="AlphaFoldDB" id="A0AAV4Q720"/>
<reference evidence="1 2" key="1">
    <citation type="submission" date="2021-06" db="EMBL/GenBank/DDBJ databases">
        <title>Caerostris extrusa draft genome.</title>
        <authorList>
            <person name="Kono N."/>
            <person name="Arakawa K."/>
        </authorList>
    </citation>
    <scope>NUCLEOTIDE SEQUENCE [LARGE SCALE GENOMIC DNA]</scope>
</reference>
<sequence length="218" mass="23848">MAPICPCGFGWLSDHVCFPGSILGGIHLPPVRLEFDKWMCHAFTLDLRGTTVELILGGDMTAAVLGPRDSDANSNSCIFRRYFSQPKTLHIETSFCALFSGMRASPGLDATMAFKSNVLVSLHLCRRPAECKCGRKQVLLDSGCGPIVVRLPRLLSSKSISDLILRSVGHPAHLPDSILCDEITAGKINEEKKRYESTRCRWTVQCVESQAAGLGLWG</sequence>
<protein>
    <submittedName>
        <fullName evidence="1">Uncharacterized protein</fullName>
    </submittedName>
</protein>
<name>A0AAV4Q720_CAEEX</name>
<dbReference type="EMBL" id="BPLR01005763">
    <property type="protein sequence ID" value="GIY04870.1"/>
    <property type="molecule type" value="Genomic_DNA"/>
</dbReference>
<keyword evidence="2" id="KW-1185">Reference proteome</keyword>
<evidence type="ECO:0000313" key="2">
    <source>
        <dbReference type="Proteomes" id="UP001054945"/>
    </source>
</evidence>